<proteinExistence type="predicted"/>
<feature type="signal peptide" evidence="2">
    <location>
        <begin position="1"/>
        <end position="27"/>
    </location>
</feature>
<gene>
    <name evidence="3" type="ORF">UHOR_15429</name>
</gene>
<dbReference type="STRING" id="1128400.I2FZL9"/>
<keyword evidence="4" id="KW-1185">Reference proteome</keyword>
<organism evidence="3 4">
    <name type="scientific">Ustilago hordei</name>
    <name type="common">Barley covered smut fungus</name>
    <dbReference type="NCBI Taxonomy" id="120017"/>
    <lineage>
        <taxon>Eukaryota</taxon>
        <taxon>Fungi</taxon>
        <taxon>Dikarya</taxon>
        <taxon>Basidiomycota</taxon>
        <taxon>Ustilaginomycotina</taxon>
        <taxon>Ustilaginomycetes</taxon>
        <taxon>Ustilaginales</taxon>
        <taxon>Ustilaginaceae</taxon>
        <taxon>Ustilago</taxon>
    </lineage>
</organism>
<reference evidence="3 4" key="1">
    <citation type="journal article" date="2012" name="Plant Cell">
        <title>Genome comparison of barley and maize smut fungi reveals targeted loss of RNA silencing components and species-specific presence of transposable elements.</title>
        <authorList>
            <person name="Laurie J.D."/>
            <person name="Ali S."/>
            <person name="Linning R."/>
            <person name="Mannhaupt G."/>
            <person name="Wong P."/>
            <person name="Gueldener U."/>
            <person name="Muensterkoetter M."/>
            <person name="Moore R."/>
            <person name="Kahmann R."/>
            <person name="Bakkeren G."/>
            <person name="Schirawski J."/>
        </authorList>
    </citation>
    <scope>NUCLEOTIDE SEQUENCE [LARGE SCALE GENOMIC DNA]</scope>
    <source>
        <strain evidence="4">Uh4875-4</strain>
    </source>
</reference>
<evidence type="ECO:0000256" key="2">
    <source>
        <dbReference type="SAM" id="SignalP"/>
    </source>
</evidence>
<keyword evidence="2" id="KW-0732">Signal</keyword>
<feature type="region of interest" description="Disordered" evidence="1">
    <location>
        <begin position="228"/>
        <end position="250"/>
    </location>
</feature>
<feature type="chain" id="PRO_5003658482" evidence="2">
    <location>
        <begin position="28"/>
        <end position="304"/>
    </location>
</feature>
<dbReference type="EMBL" id="CAGI01000173">
    <property type="protein sequence ID" value="CCF52362.1"/>
    <property type="molecule type" value="Genomic_DNA"/>
</dbReference>
<protein>
    <submittedName>
        <fullName evidence="3">Uncharacterized protein</fullName>
    </submittedName>
</protein>
<dbReference type="HOGENOM" id="CLU_915847_0_0_1"/>
<dbReference type="OrthoDB" id="39175at2759"/>
<name>I2FZL9_USTHO</name>
<feature type="compositionally biased region" description="Basic and acidic residues" evidence="1">
    <location>
        <begin position="228"/>
        <end position="238"/>
    </location>
</feature>
<evidence type="ECO:0000313" key="4">
    <source>
        <dbReference type="Proteomes" id="UP000006174"/>
    </source>
</evidence>
<dbReference type="eggNOG" id="ENOG502RDBM">
    <property type="taxonomic scope" value="Eukaryota"/>
</dbReference>
<sequence length="304" mass="33081">MARALLSTTIAIGLPLLLLTIPSGISASSTFKGMDDLLRSQAQLELPRLDDPLWMSIITRLYADCARDLAAQAQAKSGGYVSPATFVVRLILAEVSHAQSNIASAQADLALAASEARLLHLHTSAPGAHPRMSVGPSRLARLPVTIERQYIRIPFPRRVEAGDPTTSPMPHSLDQTEAHILQRRGLPVIEDFDNSMSLLVKQQEQERERAFLAAHKGIRNSSMMLSHFDDRSASRPDKANSPANSRARSRESLVSALVLQDQARFAAEITHHLAVLSLVETRVKMADSLAQTGEAHNMIVNAAV</sequence>
<dbReference type="Proteomes" id="UP000006174">
    <property type="component" value="Unassembled WGS sequence"/>
</dbReference>
<comment type="caution">
    <text evidence="3">The sequence shown here is derived from an EMBL/GenBank/DDBJ whole genome shotgun (WGS) entry which is preliminary data.</text>
</comment>
<evidence type="ECO:0000256" key="1">
    <source>
        <dbReference type="SAM" id="MobiDB-lite"/>
    </source>
</evidence>
<dbReference type="AlphaFoldDB" id="I2FZL9"/>
<evidence type="ECO:0000313" key="3">
    <source>
        <dbReference type="EMBL" id="CCF52362.1"/>
    </source>
</evidence>
<accession>I2FZL9</accession>